<gene>
    <name evidence="3" type="ORF">I5282_10005</name>
</gene>
<proteinExistence type="predicted"/>
<keyword evidence="4" id="KW-1185">Reference proteome</keyword>
<keyword evidence="2" id="KW-0472">Membrane</keyword>
<name>A0ABS1WC28_9GAMM</name>
<evidence type="ECO:0000256" key="1">
    <source>
        <dbReference type="SAM" id="MobiDB-lite"/>
    </source>
</evidence>
<keyword evidence="2" id="KW-1133">Transmembrane helix</keyword>
<feature type="region of interest" description="Disordered" evidence="1">
    <location>
        <begin position="98"/>
        <end position="117"/>
    </location>
</feature>
<evidence type="ECO:0000256" key="2">
    <source>
        <dbReference type="SAM" id="Phobius"/>
    </source>
</evidence>
<accession>A0ABS1WC28</accession>
<sequence>MDEVRTVRSEHPVSAGQESAINLCQTSLQSSEFSNEANDKLEQLIKEFNWSNQTPLVPQETDSSANIQSVDSAEYQDHDLKNTSRIMQQQAAFFTPSLPTGQTKQKQVSNEGHKKSEHTLRKENALYALNVGFGVGLACGMIGVPLGFFGLFALGVTLSSMAAGFMALGIVMALYILHSERKDERISSAISRTI</sequence>
<dbReference type="Proteomes" id="UP000809910">
    <property type="component" value="Unassembled WGS sequence"/>
</dbReference>
<dbReference type="EMBL" id="JADWVN010000018">
    <property type="protein sequence ID" value="MBL7526903.1"/>
    <property type="molecule type" value="Genomic_DNA"/>
</dbReference>
<feature type="transmembrane region" description="Helical" evidence="2">
    <location>
        <begin position="152"/>
        <end position="177"/>
    </location>
</feature>
<protein>
    <submittedName>
        <fullName evidence="3">Uncharacterized protein</fullName>
    </submittedName>
</protein>
<feature type="transmembrane region" description="Helical" evidence="2">
    <location>
        <begin position="125"/>
        <end position="146"/>
    </location>
</feature>
<comment type="caution">
    <text evidence="3">The sequence shown here is derived from an EMBL/GenBank/DDBJ whole genome shotgun (WGS) entry which is preliminary data.</text>
</comment>
<evidence type="ECO:0000313" key="3">
    <source>
        <dbReference type="EMBL" id="MBL7526903.1"/>
    </source>
</evidence>
<dbReference type="RefSeq" id="WP_203108334.1">
    <property type="nucleotide sequence ID" value="NZ_JADOBG010000006.1"/>
</dbReference>
<evidence type="ECO:0000313" key="4">
    <source>
        <dbReference type="Proteomes" id="UP000809910"/>
    </source>
</evidence>
<keyword evidence="2" id="KW-0812">Transmembrane</keyword>
<organism evidence="3 4">
    <name type="scientific">Legionella bononiensis</name>
    <dbReference type="NCBI Taxonomy" id="2793102"/>
    <lineage>
        <taxon>Bacteria</taxon>
        <taxon>Pseudomonadati</taxon>
        <taxon>Pseudomonadota</taxon>
        <taxon>Gammaproteobacteria</taxon>
        <taxon>Legionellales</taxon>
        <taxon>Legionellaceae</taxon>
        <taxon>Legionella</taxon>
    </lineage>
</organism>
<feature type="compositionally biased region" description="Polar residues" evidence="1">
    <location>
        <begin position="98"/>
        <end position="110"/>
    </location>
</feature>
<reference evidence="3 4" key="1">
    <citation type="submission" date="2020-12" db="EMBL/GenBank/DDBJ databases">
        <title>WGS of Legionella: environmental sample.</title>
        <authorList>
            <person name="Cristino S."/>
            <person name="Girolamini L."/>
            <person name="Salaris S."/>
            <person name="Pascale M.R."/>
            <person name="Mazzotta M."/>
            <person name="Orsini M."/>
            <person name="Grottola A."/>
        </authorList>
    </citation>
    <scope>NUCLEOTIDE SEQUENCE [LARGE SCALE GENOMIC DNA]</scope>
    <source>
        <strain evidence="3 4">30cs62</strain>
    </source>
</reference>